<accession>A0A953T539</accession>
<dbReference type="EMBL" id="JAHXRI010000010">
    <property type="protein sequence ID" value="MBZ1351201.1"/>
    <property type="molecule type" value="Genomic_DNA"/>
</dbReference>
<name>A0A953T539_9BURK</name>
<keyword evidence="2" id="KW-1185">Reference proteome</keyword>
<sequence>MSYAAKDLVARAKEMKQQEKLERERQRSATNTLANELRVSNEKEKLQEVDFFNSVASQCITAALSGNLSCQLLDDVVTVYADLISGCGFRLVALGLQNVSQLREELPSLDERPEWEDIVKNSPWSSIASYKPKNDGDLSFANQTRMRVIAIDWASGTSTACVPRYPGFNPVVLKSIASVENKSFNIIFESVREHIQQGKKKMSFFFEEYEDGQCTADVISGLYLDDVPTSLNEFQVAGVFTCLGYETLIKNLKITAKDPGNLIRKIELKVVW</sequence>
<proteinExistence type="predicted"/>
<protein>
    <submittedName>
        <fullName evidence="1">Uncharacterized protein</fullName>
    </submittedName>
</protein>
<reference evidence="1" key="1">
    <citation type="submission" date="2021-07" db="EMBL/GenBank/DDBJ databases">
        <title>New genus and species of the family Alcaligenaceae.</title>
        <authorList>
            <person name="Hahn M.W."/>
        </authorList>
    </citation>
    <scope>NUCLEOTIDE SEQUENCE</scope>
    <source>
        <strain evidence="1">LF4-65</strain>
    </source>
</reference>
<organism evidence="1 2">
    <name type="scientific">Zwartia hollandica</name>
    <dbReference type="NCBI Taxonomy" id="324606"/>
    <lineage>
        <taxon>Bacteria</taxon>
        <taxon>Pseudomonadati</taxon>
        <taxon>Pseudomonadota</taxon>
        <taxon>Betaproteobacteria</taxon>
        <taxon>Burkholderiales</taxon>
        <taxon>Alcaligenaceae</taxon>
        <taxon>Zwartia</taxon>
    </lineage>
</organism>
<evidence type="ECO:0000313" key="1">
    <source>
        <dbReference type="EMBL" id="MBZ1351201.1"/>
    </source>
</evidence>
<dbReference type="Proteomes" id="UP000739565">
    <property type="component" value="Unassembled WGS sequence"/>
</dbReference>
<evidence type="ECO:0000313" key="2">
    <source>
        <dbReference type="Proteomes" id="UP000739565"/>
    </source>
</evidence>
<dbReference type="AlphaFoldDB" id="A0A953T539"/>
<gene>
    <name evidence="1" type="ORF">KZZ10_11135</name>
</gene>
<dbReference type="RefSeq" id="WP_259661616.1">
    <property type="nucleotide sequence ID" value="NZ_JAHXRI010000010.1"/>
</dbReference>
<comment type="caution">
    <text evidence="1">The sequence shown here is derived from an EMBL/GenBank/DDBJ whole genome shotgun (WGS) entry which is preliminary data.</text>
</comment>